<organism evidence="1 2">
    <name type="scientific">Entomophthora muscae</name>
    <dbReference type="NCBI Taxonomy" id="34485"/>
    <lineage>
        <taxon>Eukaryota</taxon>
        <taxon>Fungi</taxon>
        <taxon>Fungi incertae sedis</taxon>
        <taxon>Zoopagomycota</taxon>
        <taxon>Entomophthoromycotina</taxon>
        <taxon>Entomophthoromycetes</taxon>
        <taxon>Entomophthorales</taxon>
        <taxon>Entomophthoraceae</taxon>
        <taxon>Entomophthora</taxon>
    </lineage>
</organism>
<dbReference type="Proteomes" id="UP001165960">
    <property type="component" value="Unassembled WGS sequence"/>
</dbReference>
<comment type="caution">
    <text evidence="1">The sequence shown here is derived from an EMBL/GenBank/DDBJ whole genome shotgun (WGS) entry which is preliminary data.</text>
</comment>
<gene>
    <name evidence="1" type="ORF">DSO57_1020018</name>
</gene>
<protein>
    <submittedName>
        <fullName evidence="1">Uncharacterized protein</fullName>
    </submittedName>
</protein>
<sequence length="83" mass="8847">MEYALLADLSTGFQPKETPLPHNKVVEDLPPPSRKACDSRNILLMGLNTYLPQLSPHCVPLDICLSGHISPASDGVLVGLSPG</sequence>
<evidence type="ECO:0000313" key="2">
    <source>
        <dbReference type="Proteomes" id="UP001165960"/>
    </source>
</evidence>
<accession>A0ACC2UNQ0</accession>
<proteinExistence type="predicted"/>
<name>A0ACC2UNQ0_9FUNG</name>
<evidence type="ECO:0000313" key="1">
    <source>
        <dbReference type="EMBL" id="KAJ9088749.1"/>
    </source>
</evidence>
<keyword evidence="2" id="KW-1185">Reference proteome</keyword>
<dbReference type="EMBL" id="QTSX02000092">
    <property type="protein sequence ID" value="KAJ9088749.1"/>
    <property type="molecule type" value="Genomic_DNA"/>
</dbReference>
<reference evidence="1" key="1">
    <citation type="submission" date="2022-04" db="EMBL/GenBank/DDBJ databases">
        <title>Genome of the entomopathogenic fungus Entomophthora muscae.</title>
        <authorList>
            <person name="Elya C."/>
            <person name="Lovett B.R."/>
            <person name="Lee E."/>
            <person name="Macias A.M."/>
            <person name="Hajek A.E."/>
            <person name="De Bivort B.L."/>
            <person name="Kasson M.T."/>
            <person name="De Fine Licht H.H."/>
            <person name="Stajich J.E."/>
        </authorList>
    </citation>
    <scope>NUCLEOTIDE SEQUENCE</scope>
    <source>
        <strain evidence="1">Berkeley</strain>
    </source>
</reference>